<dbReference type="SMART" id="SM00342">
    <property type="entry name" value="HTH_ARAC"/>
    <property type="match status" value="1"/>
</dbReference>
<dbReference type="Pfam" id="PF12833">
    <property type="entry name" value="HTH_18"/>
    <property type="match status" value="1"/>
</dbReference>
<evidence type="ECO:0000256" key="3">
    <source>
        <dbReference type="ARBA" id="ARBA00023163"/>
    </source>
</evidence>
<dbReference type="InterPro" id="IPR018060">
    <property type="entry name" value="HTH_AraC"/>
</dbReference>
<name>A0A9X3EYK0_9BACT</name>
<dbReference type="GO" id="GO:0003700">
    <property type="term" value="F:DNA-binding transcription factor activity"/>
    <property type="evidence" value="ECO:0007669"/>
    <property type="project" value="InterPro"/>
</dbReference>
<evidence type="ECO:0000256" key="2">
    <source>
        <dbReference type="ARBA" id="ARBA00023125"/>
    </source>
</evidence>
<keyword evidence="2" id="KW-0238">DNA-binding</keyword>
<dbReference type="PANTHER" id="PTHR46796">
    <property type="entry name" value="HTH-TYPE TRANSCRIPTIONAL ACTIVATOR RHAS-RELATED"/>
    <property type="match status" value="1"/>
</dbReference>
<organism evidence="5 6">
    <name type="scientific">Nannocystis pusilla</name>
    <dbReference type="NCBI Taxonomy" id="889268"/>
    <lineage>
        <taxon>Bacteria</taxon>
        <taxon>Pseudomonadati</taxon>
        <taxon>Myxococcota</taxon>
        <taxon>Polyangia</taxon>
        <taxon>Nannocystales</taxon>
        <taxon>Nannocystaceae</taxon>
        <taxon>Nannocystis</taxon>
    </lineage>
</organism>
<evidence type="ECO:0000313" key="5">
    <source>
        <dbReference type="EMBL" id="MCY1008013.1"/>
    </source>
</evidence>
<dbReference type="Proteomes" id="UP001150924">
    <property type="component" value="Unassembled WGS sequence"/>
</dbReference>
<sequence>MAGLNDCWTETGHDGAQAGIQLNLTPIGARLLFGVALSELAGRVVHLDDLLPRAHRGLAERLAARPDWDDRFDMVESFIAARLAEARLEVGTVAWACRRIEASAGAVDIGRLASELGYSGKHLIALFRDRVGVPPKVLARLVRFDHLVRRLKWGPQTTWAALAAEFGFADQAHLTREIRGFTGVTPTDARALLGDLTFG</sequence>
<keyword evidence="1" id="KW-0805">Transcription regulation</keyword>
<comment type="caution">
    <text evidence="5">The sequence shown here is derived from an EMBL/GenBank/DDBJ whole genome shotgun (WGS) entry which is preliminary data.</text>
</comment>
<protein>
    <submittedName>
        <fullName evidence="5">Helix-turn-helix domain-containing protein</fullName>
    </submittedName>
</protein>
<proteinExistence type="predicted"/>
<gene>
    <name evidence="5" type="ORF">OV079_21130</name>
</gene>
<accession>A0A9X3EYK0</accession>
<feature type="domain" description="HTH araC/xylS-type" evidence="4">
    <location>
        <begin position="90"/>
        <end position="192"/>
    </location>
</feature>
<evidence type="ECO:0000259" key="4">
    <source>
        <dbReference type="PROSITE" id="PS01124"/>
    </source>
</evidence>
<dbReference type="AlphaFoldDB" id="A0A9X3EYK0"/>
<dbReference type="InterPro" id="IPR050204">
    <property type="entry name" value="AraC_XylS_family_regulators"/>
</dbReference>
<dbReference type="EMBL" id="JAPNKE010000002">
    <property type="protein sequence ID" value="MCY1008013.1"/>
    <property type="molecule type" value="Genomic_DNA"/>
</dbReference>
<evidence type="ECO:0000256" key="1">
    <source>
        <dbReference type="ARBA" id="ARBA00023015"/>
    </source>
</evidence>
<dbReference type="Gene3D" id="1.10.10.60">
    <property type="entry name" value="Homeodomain-like"/>
    <property type="match status" value="1"/>
</dbReference>
<dbReference type="PANTHER" id="PTHR46796:SF15">
    <property type="entry name" value="BLL1074 PROTEIN"/>
    <property type="match status" value="1"/>
</dbReference>
<evidence type="ECO:0000313" key="6">
    <source>
        <dbReference type="Proteomes" id="UP001150924"/>
    </source>
</evidence>
<dbReference type="RefSeq" id="WP_267770663.1">
    <property type="nucleotide sequence ID" value="NZ_JAPNKE010000002.1"/>
</dbReference>
<dbReference type="PROSITE" id="PS01124">
    <property type="entry name" value="HTH_ARAC_FAMILY_2"/>
    <property type="match status" value="1"/>
</dbReference>
<keyword evidence="3" id="KW-0804">Transcription</keyword>
<dbReference type="GO" id="GO:0043565">
    <property type="term" value="F:sequence-specific DNA binding"/>
    <property type="evidence" value="ECO:0007669"/>
    <property type="project" value="InterPro"/>
</dbReference>
<reference evidence="5" key="1">
    <citation type="submission" date="2022-11" db="EMBL/GenBank/DDBJ databases">
        <title>Minimal conservation of predation-associated metabolite biosynthetic gene clusters underscores biosynthetic potential of Myxococcota including descriptions for ten novel species: Archangium lansinium sp. nov., Myxococcus landrumus sp. nov., Nannocystis bai.</title>
        <authorList>
            <person name="Ahearne A."/>
            <person name="Stevens C."/>
            <person name="Phillips K."/>
        </authorList>
    </citation>
    <scope>NUCLEOTIDE SEQUENCE</scope>
    <source>
        <strain evidence="5">Na p29</strain>
    </source>
</reference>
<keyword evidence="6" id="KW-1185">Reference proteome</keyword>